<evidence type="ECO:0000313" key="3">
    <source>
        <dbReference type="Proteomes" id="UP000054053"/>
    </source>
</evidence>
<proteinExistence type="predicted"/>
<organism evidence="2 3">
    <name type="scientific">Ustilaginoidea virens</name>
    <name type="common">Rice false smut fungus</name>
    <name type="synonym">Villosiclava virens</name>
    <dbReference type="NCBI Taxonomy" id="1159556"/>
    <lineage>
        <taxon>Eukaryota</taxon>
        <taxon>Fungi</taxon>
        <taxon>Dikarya</taxon>
        <taxon>Ascomycota</taxon>
        <taxon>Pezizomycotina</taxon>
        <taxon>Sordariomycetes</taxon>
        <taxon>Hypocreomycetidae</taxon>
        <taxon>Hypocreales</taxon>
        <taxon>Clavicipitaceae</taxon>
        <taxon>Ustilaginoidea</taxon>
    </lineage>
</organism>
<evidence type="ECO:0000313" key="2">
    <source>
        <dbReference type="EMBL" id="GAO17088.1"/>
    </source>
</evidence>
<feature type="compositionally biased region" description="Acidic residues" evidence="1">
    <location>
        <begin position="23"/>
        <end position="50"/>
    </location>
</feature>
<feature type="compositionally biased region" description="Basic residues" evidence="1">
    <location>
        <begin position="70"/>
        <end position="80"/>
    </location>
</feature>
<sequence>MSKRVADENGSGPLKGGHRPDAMDIDDDDKDVGEFEDEFEDEFESEDEIFEAGVDGRPDAEREADEKAGKRNGAKGPTRKTKNEGMKAHGTLD</sequence>
<protein>
    <submittedName>
        <fullName evidence="2">Uncharacterized protein</fullName>
    </submittedName>
</protein>
<gene>
    <name evidence="2" type="ORF">UVI_02003590</name>
</gene>
<comment type="caution">
    <text evidence="2">The sequence shown here is derived from an EMBL/GenBank/DDBJ whole genome shotgun (WGS) entry which is preliminary data.</text>
</comment>
<accession>A0A1B5L0Z4</accession>
<evidence type="ECO:0000256" key="1">
    <source>
        <dbReference type="SAM" id="MobiDB-lite"/>
    </source>
</evidence>
<feature type="region of interest" description="Disordered" evidence="1">
    <location>
        <begin position="1"/>
        <end position="93"/>
    </location>
</feature>
<reference evidence="3" key="1">
    <citation type="journal article" date="2016" name="Genome Announc.">
        <title>Genome sequence of Ustilaginoidea virens IPU010, a rice pathogenic fungus causing false smut.</title>
        <authorList>
            <person name="Kumagai T."/>
            <person name="Ishii T."/>
            <person name="Terai G."/>
            <person name="Umemura M."/>
            <person name="Machida M."/>
            <person name="Asai K."/>
        </authorList>
    </citation>
    <scope>NUCLEOTIDE SEQUENCE [LARGE SCALE GENOMIC DNA]</scope>
    <source>
        <strain evidence="3">IPU010</strain>
    </source>
</reference>
<dbReference type="AlphaFoldDB" id="A0A1B5L0Z4"/>
<feature type="compositionally biased region" description="Basic and acidic residues" evidence="1">
    <location>
        <begin position="81"/>
        <end position="93"/>
    </location>
</feature>
<dbReference type="Proteomes" id="UP000054053">
    <property type="component" value="Unassembled WGS sequence"/>
</dbReference>
<dbReference type="EMBL" id="BBTG02000001">
    <property type="protein sequence ID" value="GAO17088.1"/>
    <property type="molecule type" value="Genomic_DNA"/>
</dbReference>
<feature type="compositionally biased region" description="Basic and acidic residues" evidence="1">
    <location>
        <begin position="54"/>
        <end position="69"/>
    </location>
</feature>
<name>A0A1B5L0Z4_USTVR</name>